<dbReference type="InterPro" id="IPR033140">
    <property type="entry name" value="Lipase_GDXG_put_SER_AS"/>
</dbReference>
<keyword evidence="2" id="KW-0378">Hydrolase</keyword>
<dbReference type="InterPro" id="IPR013094">
    <property type="entry name" value="AB_hydrolase_3"/>
</dbReference>
<keyword evidence="6" id="KW-1185">Reference proteome</keyword>
<evidence type="ECO:0000256" key="3">
    <source>
        <dbReference type="PROSITE-ProRule" id="PRU10038"/>
    </source>
</evidence>
<dbReference type="RefSeq" id="WP_246789383.1">
    <property type="nucleotide sequence ID" value="NZ_AUBI01000005.1"/>
</dbReference>
<dbReference type="Pfam" id="PF07859">
    <property type="entry name" value="Abhydrolase_3"/>
    <property type="match status" value="1"/>
</dbReference>
<organism evidence="5 6">
    <name type="scientific">Acetobacter nitrogenifigens DSM 23921 = NBRC 105050</name>
    <dbReference type="NCBI Taxonomy" id="1120919"/>
    <lineage>
        <taxon>Bacteria</taxon>
        <taxon>Pseudomonadati</taxon>
        <taxon>Pseudomonadota</taxon>
        <taxon>Alphaproteobacteria</taxon>
        <taxon>Acetobacterales</taxon>
        <taxon>Acetobacteraceae</taxon>
        <taxon>Acetobacter</taxon>
    </lineage>
</organism>
<dbReference type="Proteomes" id="UP000321635">
    <property type="component" value="Unassembled WGS sequence"/>
</dbReference>
<gene>
    <name evidence="5" type="ORF">ANI02nite_09760</name>
</gene>
<dbReference type="SUPFAM" id="SSF53474">
    <property type="entry name" value="alpha/beta-Hydrolases"/>
    <property type="match status" value="1"/>
</dbReference>
<name>A0A511X816_9PROT</name>
<dbReference type="STRING" id="1120919.GCA_000429165_01737"/>
<evidence type="ECO:0000313" key="6">
    <source>
        <dbReference type="Proteomes" id="UP000321635"/>
    </source>
</evidence>
<dbReference type="AlphaFoldDB" id="A0A511X816"/>
<evidence type="ECO:0000256" key="1">
    <source>
        <dbReference type="ARBA" id="ARBA00010515"/>
    </source>
</evidence>
<evidence type="ECO:0000313" key="5">
    <source>
        <dbReference type="EMBL" id="GEN59092.1"/>
    </source>
</evidence>
<feature type="domain" description="Alpha/beta hydrolase fold-3" evidence="4">
    <location>
        <begin position="119"/>
        <end position="334"/>
    </location>
</feature>
<dbReference type="PROSITE" id="PS01174">
    <property type="entry name" value="LIPASE_GDXG_SER"/>
    <property type="match status" value="1"/>
</dbReference>
<dbReference type="InterPro" id="IPR029058">
    <property type="entry name" value="AB_hydrolase_fold"/>
</dbReference>
<reference evidence="5 6" key="1">
    <citation type="submission" date="2019-07" db="EMBL/GenBank/DDBJ databases">
        <title>Whole genome shotgun sequence of Acetobacter nitrogenifigens NBRC 105050.</title>
        <authorList>
            <person name="Hosoyama A."/>
            <person name="Uohara A."/>
            <person name="Ohji S."/>
            <person name="Ichikawa N."/>
        </authorList>
    </citation>
    <scope>NUCLEOTIDE SEQUENCE [LARGE SCALE GENOMIC DNA]</scope>
    <source>
        <strain evidence="5 6">NBRC 105050</strain>
    </source>
</reference>
<dbReference type="GO" id="GO:0016787">
    <property type="term" value="F:hydrolase activity"/>
    <property type="evidence" value="ECO:0007669"/>
    <property type="project" value="UniProtKB-KW"/>
</dbReference>
<comment type="similarity">
    <text evidence="1">Belongs to the 'GDXG' lipolytic enzyme family.</text>
</comment>
<comment type="caution">
    <text evidence="5">The sequence shown here is derived from an EMBL/GenBank/DDBJ whole genome shotgun (WGS) entry which is preliminary data.</text>
</comment>
<evidence type="ECO:0000259" key="4">
    <source>
        <dbReference type="Pfam" id="PF07859"/>
    </source>
</evidence>
<evidence type="ECO:0000256" key="2">
    <source>
        <dbReference type="ARBA" id="ARBA00022801"/>
    </source>
</evidence>
<dbReference type="EMBL" id="BJYF01000005">
    <property type="protein sequence ID" value="GEN59092.1"/>
    <property type="molecule type" value="Genomic_DNA"/>
</dbReference>
<dbReference type="PANTHER" id="PTHR48081">
    <property type="entry name" value="AB HYDROLASE SUPERFAMILY PROTEIN C4A8.06C"/>
    <property type="match status" value="1"/>
</dbReference>
<sequence>MLGMSHLAHTLPPVDAATSGDESLVAWLSLPDDVRPDVSSRLFLRWIARTTSSRKSAPGTLHSAEEALAKLRRSANRPSFPKALSSLQVRRVLDVRVPGATELRPARLYVPYGRVQGVVLYLHGGGFVHCGLDSHHGICCRLARASGAAVLSFDYRLAPEHKFPAAPDDCWAAFRWLTSEAWRWGGRVAVAGDSAGGGLAAFVAQRARDERRQIERGGGKSRLECDIVMQALFYPITHGEQDFASRRAFADGYFLTRRMMEWYGEQYARSVDDLSDPKFSPGLAEDLSDLPPALIVTAQFDPLRDEGERYAEDMRAAGVAVICRRVPGTIHGFLNFYPVMRKARRVMHVSGRALRKAFAASLP</sequence>
<proteinExistence type="inferred from homology"/>
<dbReference type="Gene3D" id="3.40.50.1820">
    <property type="entry name" value="alpha/beta hydrolase"/>
    <property type="match status" value="1"/>
</dbReference>
<protein>
    <submittedName>
        <fullName evidence="5">Lipase</fullName>
    </submittedName>
</protein>
<feature type="active site" evidence="3">
    <location>
        <position position="194"/>
    </location>
</feature>
<dbReference type="PANTHER" id="PTHR48081:SF8">
    <property type="entry name" value="ALPHA_BETA HYDROLASE FOLD-3 DOMAIN-CONTAINING PROTEIN-RELATED"/>
    <property type="match status" value="1"/>
</dbReference>
<accession>A0A511X816</accession>
<dbReference type="InterPro" id="IPR050300">
    <property type="entry name" value="GDXG_lipolytic_enzyme"/>
</dbReference>